<organism evidence="1 2">
    <name type="scientific">Caerostris extrusa</name>
    <name type="common">Bark spider</name>
    <name type="synonym">Caerostris bankana</name>
    <dbReference type="NCBI Taxonomy" id="172846"/>
    <lineage>
        <taxon>Eukaryota</taxon>
        <taxon>Metazoa</taxon>
        <taxon>Ecdysozoa</taxon>
        <taxon>Arthropoda</taxon>
        <taxon>Chelicerata</taxon>
        <taxon>Arachnida</taxon>
        <taxon>Araneae</taxon>
        <taxon>Araneomorphae</taxon>
        <taxon>Entelegynae</taxon>
        <taxon>Araneoidea</taxon>
        <taxon>Araneidae</taxon>
        <taxon>Caerostris</taxon>
    </lineage>
</organism>
<protein>
    <submittedName>
        <fullName evidence="1">Uncharacterized protein</fullName>
    </submittedName>
</protein>
<dbReference type="AlphaFoldDB" id="A0AAV4Y059"/>
<sequence length="95" mass="11368">MFDFMKCVQRAKDTALDYKARYIGRLEQWRIAEWDDYFLVTHIREQNLLPKHSHSVPGRKERPASLDSSYVAIFTLHWISHKKKKKRTSRTLTCS</sequence>
<name>A0AAV4Y059_CAEEX</name>
<comment type="caution">
    <text evidence="1">The sequence shown here is derived from an EMBL/GenBank/DDBJ whole genome shotgun (WGS) entry which is preliminary data.</text>
</comment>
<gene>
    <name evidence="1" type="ORF">CEXT_101911</name>
</gene>
<accession>A0AAV4Y059</accession>
<proteinExistence type="predicted"/>
<dbReference type="Proteomes" id="UP001054945">
    <property type="component" value="Unassembled WGS sequence"/>
</dbReference>
<evidence type="ECO:0000313" key="1">
    <source>
        <dbReference type="EMBL" id="GIZ00488.1"/>
    </source>
</evidence>
<dbReference type="EMBL" id="BPLR01001159">
    <property type="protein sequence ID" value="GIZ00488.1"/>
    <property type="molecule type" value="Genomic_DNA"/>
</dbReference>
<keyword evidence="2" id="KW-1185">Reference proteome</keyword>
<evidence type="ECO:0000313" key="2">
    <source>
        <dbReference type="Proteomes" id="UP001054945"/>
    </source>
</evidence>
<reference evidence="1 2" key="1">
    <citation type="submission" date="2021-06" db="EMBL/GenBank/DDBJ databases">
        <title>Caerostris extrusa draft genome.</title>
        <authorList>
            <person name="Kono N."/>
            <person name="Arakawa K."/>
        </authorList>
    </citation>
    <scope>NUCLEOTIDE SEQUENCE [LARGE SCALE GENOMIC DNA]</scope>
</reference>